<evidence type="ECO:0000313" key="2">
    <source>
        <dbReference type="Proteomes" id="UP001501624"/>
    </source>
</evidence>
<gene>
    <name evidence="1" type="ORF">GCM10022380_88350</name>
</gene>
<accession>A0ABP7JX96</accession>
<protein>
    <submittedName>
        <fullName evidence="1">Uncharacterized protein</fullName>
    </submittedName>
</protein>
<keyword evidence="2" id="KW-1185">Reference proteome</keyword>
<dbReference type="EMBL" id="BAABCM010000027">
    <property type="protein sequence ID" value="GAA3857319.1"/>
    <property type="molecule type" value="Genomic_DNA"/>
</dbReference>
<organism evidence="1 2">
    <name type="scientific">Amycolatopsis tucumanensis</name>
    <dbReference type="NCBI Taxonomy" id="401106"/>
    <lineage>
        <taxon>Bacteria</taxon>
        <taxon>Bacillati</taxon>
        <taxon>Actinomycetota</taxon>
        <taxon>Actinomycetes</taxon>
        <taxon>Pseudonocardiales</taxon>
        <taxon>Pseudonocardiaceae</taxon>
        <taxon>Amycolatopsis</taxon>
    </lineage>
</organism>
<evidence type="ECO:0000313" key="1">
    <source>
        <dbReference type="EMBL" id="GAA3857319.1"/>
    </source>
</evidence>
<reference evidence="2" key="1">
    <citation type="journal article" date="2019" name="Int. J. Syst. Evol. Microbiol.">
        <title>The Global Catalogue of Microorganisms (GCM) 10K type strain sequencing project: providing services to taxonomists for standard genome sequencing and annotation.</title>
        <authorList>
            <consortium name="The Broad Institute Genomics Platform"/>
            <consortium name="The Broad Institute Genome Sequencing Center for Infectious Disease"/>
            <person name="Wu L."/>
            <person name="Ma J."/>
        </authorList>
    </citation>
    <scope>NUCLEOTIDE SEQUENCE [LARGE SCALE GENOMIC DNA]</scope>
    <source>
        <strain evidence="2">JCM 17017</strain>
    </source>
</reference>
<name>A0ABP7JX96_9PSEU</name>
<comment type="caution">
    <text evidence="1">The sequence shown here is derived from an EMBL/GenBank/DDBJ whole genome shotgun (WGS) entry which is preliminary data.</text>
</comment>
<sequence>MTDERDEVTPADHVVQVPQLDHALFQLAGQAGADTAPGRRMTPNQGVGDQLFVRDPFRVVQAAVQVATETFRARE</sequence>
<dbReference type="Proteomes" id="UP001501624">
    <property type="component" value="Unassembled WGS sequence"/>
</dbReference>
<proteinExistence type="predicted"/>